<reference evidence="8" key="1">
    <citation type="submission" date="2016-11" db="UniProtKB">
        <authorList>
            <consortium name="WormBaseParasite"/>
        </authorList>
    </citation>
    <scope>IDENTIFICATION</scope>
</reference>
<accession>A0A1I7XGJ9</accession>
<evidence type="ECO:0000313" key="8">
    <source>
        <dbReference type="WBParaSite" id="Hba_16631"/>
    </source>
</evidence>
<comment type="subcellular location">
    <subcellularLocation>
        <location evidence="1">Nucleus</location>
    </subcellularLocation>
</comment>
<dbReference type="WBParaSite" id="Hba_16631">
    <property type="protein sequence ID" value="Hba_16631"/>
    <property type="gene ID" value="Hba_16631"/>
</dbReference>
<dbReference type="InterPro" id="IPR009072">
    <property type="entry name" value="Histone-fold"/>
</dbReference>
<keyword evidence="4" id="KW-0539">Nucleus</keyword>
<evidence type="ECO:0000256" key="1">
    <source>
        <dbReference type="ARBA" id="ARBA00004123"/>
    </source>
</evidence>
<dbReference type="Gene3D" id="1.10.20.10">
    <property type="entry name" value="Histone, subunit A"/>
    <property type="match status" value="1"/>
</dbReference>
<sequence>MTPIGSNCEGPEEFARNQLHVCVARILHQLGFTHSSQSSLDILSDLMRRYMESVCANSRRFADHCVLFSYKNNSVLDIQNCFLLSVLLNLGHHLLLDLQQGHLLEWKSQVYNLFLFLYFITYISLGFLFLYIFWLYPVDVDAYTLSRPASSLSVTSTSTALAPLFKRRENRFGKRKSQITRLDGNRFIPEPILATDLLKGSSSYYLHMRNSLSKFLYCTKLEILNKH</sequence>
<dbReference type="Pfam" id="PF07524">
    <property type="entry name" value="Bromo_TP"/>
    <property type="match status" value="1"/>
</dbReference>
<evidence type="ECO:0000259" key="6">
    <source>
        <dbReference type="Pfam" id="PF07524"/>
    </source>
</evidence>
<evidence type="ECO:0000256" key="2">
    <source>
        <dbReference type="ARBA" id="ARBA00023015"/>
    </source>
</evidence>
<organism evidence="7 8">
    <name type="scientific">Heterorhabditis bacteriophora</name>
    <name type="common">Entomopathogenic nematode worm</name>
    <dbReference type="NCBI Taxonomy" id="37862"/>
    <lineage>
        <taxon>Eukaryota</taxon>
        <taxon>Metazoa</taxon>
        <taxon>Ecdysozoa</taxon>
        <taxon>Nematoda</taxon>
        <taxon>Chromadorea</taxon>
        <taxon>Rhabditida</taxon>
        <taxon>Rhabditina</taxon>
        <taxon>Rhabditomorpha</taxon>
        <taxon>Strongyloidea</taxon>
        <taxon>Heterorhabditidae</taxon>
        <taxon>Heterorhabditis</taxon>
    </lineage>
</organism>
<dbReference type="GO" id="GO:0046982">
    <property type="term" value="F:protein heterodimerization activity"/>
    <property type="evidence" value="ECO:0007669"/>
    <property type="project" value="InterPro"/>
</dbReference>
<evidence type="ECO:0000313" key="7">
    <source>
        <dbReference type="Proteomes" id="UP000095283"/>
    </source>
</evidence>
<evidence type="ECO:0000256" key="5">
    <source>
        <dbReference type="SAM" id="Phobius"/>
    </source>
</evidence>
<evidence type="ECO:0000256" key="4">
    <source>
        <dbReference type="ARBA" id="ARBA00023242"/>
    </source>
</evidence>
<keyword evidence="2" id="KW-0805">Transcription regulation</keyword>
<dbReference type="Proteomes" id="UP000095283">
    <property type="component" value="Unplaced"/>
</dbReference>
<dbReference type="AlphaFoldDB" id="A0A1I7XGJ9"/>
<dbReference type="GO" id="GO:0005634">
    <property type="term" value="C:nucleus"/>
    <property type="evidence" value="ECO:0007669"/>
    <property type="project" value="UniProtKB-SubCell"/>
</dbReference>
<dbReference type="InterPro" id="IPR006565">
    <property type="entry name" value="BTP"/>
</dbReference>
<keyword evidence="5" id="KW-0812">Transmembrane</keyword>
<keyword evidence="5" id="KW-0472">Membrane</keyword>
<proteinExistence type="predicted"/>
<feature type="transmembrane region" description="Helical" evidence="5">
    <location>
        <begin position="113"/>
        <end position="136"/>
    </location>
</feature>
<name>A0A1I7XGJ9_HETBA</name>
<dbReference type="CDD" id="cd00076">
    <property type="entry name" value="HFD_SF"/>
    <property type="match status" value="1"/>
</dbReference>
<protein>
    <submittedName>
        <fullName evidence="8">BTP domain-containing protein</fullName>
    </submittedName>
</protein>
<keyword evidence="5" id="KW-1133">Transmembrane helix</keyword>
<feature type="domain" description="Bromodomain associated" evidence="6">
    <location>
        <begin position="12"/>
        <end position="64"/>
    </location>
</feature>
<evidence type="ECO:0000256" key="3">
    <source>
        <dbReference type="ARBA" id="ARBA00023163"/>
    </source>
</evidence>
<keyword evidence="3" id="KW-0804">Transcription</keyword>
<keyword evidence="7" id="KW-1185">Reference proteome</keyword>